<evidence type="ECO:0000256" key="1">
    <source>
        <dbReference type="SAM" id="MobiDB-lite"/>
    </source>
</evidence>
<dbReference type="EMBL" id="BARS01045893">
    <property type="protein sequence ID" value="GAG37713.1"/>
    <property type="molecule type" value="Genomic_DNA"/>
</dbReference>
<name>X0XM31_9ZZZZ</name>
<evidence type="ECO:0000313" key="2">
    <source>
        <dbReference type="EMBL" id="GAG37713.1"/>
    </source>
</evidence>
<dbReference type="InterPro" id="IPR011330">
    <property type="entry name" value="Glyco_hydro/deAcase_b/a-brl"/>
</dbReference>
<evidence type="ECO:0008006" key="3">
    <source>
        <dbReference type="Google" id="ProtNLM"/>
    </source>
</evidence>
<protein>
    <recommendedName>
        <fullName evidence="3">Glycoside hydrolase family 57 N-terminal domain-containing protein</fullName>
    </recommendedName>
</protein>
<proteinExistence type="predicted"/>
<dbReference type="GO" id="GO:0005576">
    <property type="term" value="C:extracellular region"/>
    <property type="evidence" value="ECO:0007669"/>
    <property type="project" value="TreeGrafter"/>
</dbReference>
<feature type="non-terminal residue" evidence="2">
    <location>
        <position position="1"/>
    </location>
</feature>
<dbReference type="GO" id="GO:0003844">
    <property type="term" value="F:1,4-alpha-glucan branching enzyme activity"/>
    <property type="evidence" value="ECO:0007669"/>
    <property type="project" value="InterPro"/>
</dbReference>
<dbReference type="InterPro" id="IPR040042">
    <property type="entry name" value="Branching_enz_MT3115-like"/>
</dbReference>
<feature type="region of interest" description="Disordered" evidence="1">
    <location>
        <begin position="209"/>
        <end position="247"/>
    </location>
</feature>
<comment type="caution">
    <text evidence="2">The sequence shown here is derived from an EMBL/GenBank/DDBJ whole genome shotgun (WGS) entry which is preliminary data.</text>
</comment>
<dbReference type="SUPFAM" id="SSF88713">
    <property type="entry name" value="Glycoside hydrolase/deacetylase"/>
    <property type="match status" value="1"/>
</dbReference>
<feature type="compositionally biased region" description="Low complexity" evidence="1">
    <location>
        <begin position="209"/>
        <end position="219"/>
    </location>
</feature>
<dbReference type="InterPro" id="IPR027291">
    <property type="entry name" value="Glyco_hydro_38_N_sf"/>
</dbReference>
<feature type="compositionally biased region" description="Basic and acidic residues" evidence="1">
    <location>
        <begin position="227"/>
        <end position="236"/>
    </location>
</feature>
<dbReference type="PANTHER" id="PTHR41695:SF1">
    <property type="entry name" value="1,4-ALPHA-GLUCAN BRANCHING ENZYME TK1436"/>
    <property type="match status" value="1"/>
</dbReference>
<accession>X0XM31</accession>
<dbReference type="GO" id="GO:0030979">
    <property type="term" value="P:alpha-glucan biosynthetic process"/>
    <property type="evidence" value="ECO:0007669"/>
    <property type="project" value="InterPro"/>
</dbReference>
<dbReference type="AlphaFoldDB" id="X0XM31"/>
<organism evidence="2">
    <name type="scientific">marine sediment metagenome</name>
    <dbReference type="NCBI Taxonomy" id="412755"/>
    <lineage>
        <taxon>unclassified sequences</taxon>
        <taxon>metagenomes</taxon>
        <taxon>ecological metagenomes</taxon>
    </lineage>
</organism>
<gene>
    <name evidence="2" type="ORF">S01H1_69155</name>
</gene>
<dbReference type="PANTHER" id="PTHR41695">
    <property type="entry name" value="1,4-ALPHA-GLUCAN BRANCHING ENZYME RV3031-RELATED"/>
    <property type="match status" value="1"/>
</dbReference>
<feature type="non-terminal residue" evidence="2">
    <location>
        <position position="247"/>
    </location>
</feature>
<sequence>YSPSSVAVFGRDREGTTMWWCDATGRPTYPVFRDGTRDIAAELPCEYLAPHFPGGSAPSSTGFCYHRLGVSNGQPNYYERKRALDEAAELAFAFMRSLQDRAAARANSMDRPALFVAAYDLHRFGRAWFEGPEFLDYVFRKIHFDQDALEMITPGDYLHRHPCNQMTAPAMASWSEDGYFQEWINEDNAWAHRHLARAARVMHRITVASGSNHGSDGNVNGNGNGHEPGHNGELRSRALRVAGRQLV</sequence>
<reference evidence="2" key="1">
    <citation type="journal article" date="2014" name="Front. Microbiol.">
        <title>High frequency of phylogenetically diverse reductive dehalogenase-homologous genes in deep subseafloor sedimentary metagenomes.</title>
        <authorList>
            <person name="Kawai M."/>
            <person name="Futagami T."/>
            <person name="Toyoda A."/>
            <person name="Takaki Y."/>
            <person name="Nishi S."/>
            <person name="Hori S."/>
            <person name="Arai W."/>
            <person name="Tsubouchi T."/>
            <person name="Morono Y."/>
            <person name="Uchiyama I."/>
            <person name="Ito T."/>
            <person name="Fujiyama A."/>
            <person name="Inagaki F."/>
            <person name="Takami H."/>
        </authorList>
    </citation>
    <scope>NUCLEOTIDE SEQUENCE</scope>
    <source>
        <strain evidence="2">Expedition CK06-06</strain>
    </source>
</reference>
<dbReference type="Gene3D" id="3.20.110.10">
    <property type="entry name" value="Glycoside hydrolase 38, N terminal domain"/>
    <property type="match status" value="1"/>
</dbReference>